<gene>
    <name evidence="1" type="ORF">BCY89_15440</name>
</gene>
<proteinExistence type="predicted"/>
<dbReference type="AlphaFoldDB" id="A0A420FI67"/>
<protein>
    <recommendedName>
        <fullName evidence="3">Fn3 domain-containing protein</fullName>
    </recommendedName>
</protein>
<dbReference type="EMBL" id="MCAQ01000027">
    <property type="protein sequence ID" value="RKF32618.1"/>
    <property type="molecule type" value="Genomic_DNA"/>
</dbReference>
<accession>A0A420FI67</accession>
<dbReference type="Gene3D" id="2.60.40.10">
    <property type="entry name" value="Immunoglobulins"/>
    <property type="match status" value="1"/>
</dbReference>
<keyword evidence="2" id="KW-1185">Reference proteome</keyword>
<evidence type="ECO:0000313" key="1">
    <source>
        <dbReference type="EMBL" id="RKF32618.1"/>
    </source>
</evidence>
<comment type="caution">
    <text evidence="1">The sequence shown here is derived from an EMBL/GenBank/DDBJ whole genome shotgun (WGS) entry which is preliminary data.</text>
</comment>
<organism evidence="1 2">
    <name type="scientific">Sphingobacterium siyangense</name>
    <dbReference type="NCBI Taxonomy" id="459529"/>
    <lineage>
        <taxon>Bacteria</taxon>
        <taxon>Pseudomonadati</taxon>
        <taxon>Bacteroidota</taxon>
        <taxon>Sphingobacteriia</taxon>
        <taxon>Sphingobacteriales</taxon>
        <taxon>Sphingobacteriaceae</taxon>
        <taxon>Sphingobacterium</taxon>
    </lineage>
</organism>
<reference evidence="1 2" key="1">
    <citation type="submission" date="2016-07" db="EMBL/GenBank/DDBJ databases">
        <title>Genome analysis of Sphingobacterium siyangense T12B17.</title>
        <authorList>
            <person name="Xu D."/>
            <person name="Su Y."/>
            <person name="Zheng S."/>
        </authorList>
    </citation>
    <scope>NUCLEOTIDE SEQUENCE [LARGE SCALE GENOMIC DNA]</scope>
    <source>
        <strain evidence="1 2">T12B17</strain>
    </source>
</reference>
<name>A0A420FI67_9SPHI</name>
<sequence length="258" mass="28260">MYVVNTLAFGQGISVSPSRIFFKGEAGQTVSQAITFSNTSASALNFVASLKDWDRDSLGNKVYYPPGRQSASNATWLSLSESTIHLNPGETKRINLSIAIPNDPKSKQLTNSMLFFTQVKEQQGAIATGLNVNVVVEIGIQVYHLPAGLAGGELEFLAFEDKGFIDLGIEQRVRRMQVKVKNTGKINKDAYVRFELTNTETGEETPVKAVAMAMLPNAEQWIKIDLPGKLVTGHYLAIAILDAGSQYDLKIAEKEITY</sequence>
<evidence type="ECO:0000313" key="2">
    <source>
        <dbReference type="Proteomes" id="UP000286402"/>
    </source>
</evidence>
<dbReference type="Proteomes" id="UP000286402">
    <property type="component" value="Unassembled WGS sequence"/>
</dbReference>
<evidence type="ECO:0008006" key="3">
    <source>
        <dbReference type="Google" id="ProtNLM"/>
    </source>
</evidence>
<dbReference type="InterPro" id="IPR013783">
    <property type="entry name" value="Ig-like_fold"/>
</dbReference>